<evidence type="ECO:0000256" key="8">
    <source>
        <dbReference type="PROSITE-ProRule" id="PRU01360"/>
    </source>
</evidence>
<evidence type="ECO:0000259" key="12">
    <source>
        <dbReference type="Pfam" id="PF07715"/>
    </source>
</evidence>
<keyword evidence="4 8" id="KW-0812">Transmembrane</keyword>
<evidence type="ECO:0000256" key="4">
    <source>
        <dbReference type="ARBA" id="ARBA00022692"/>
    </source>
</evidence>
<dbReference type="EMBL" id="CP022347">
    <property type="protein sequence ID" value="ASQ29730.1"/>
    <property type="molecule type" value="Genomic_DNA"/>
</dbReference>
<evidence type="ECO:0000256" key="1">
    <source>
        <dbReference type="ARBA" id="ARBA00004571"/>
    </source>
</evidence>
<dbReference type="PROSITE" id="PS52016">
    <property type="entry name" value="TONB_DEPENDENT_REC_3"/>
    <property type="match status" value="1"/>
</dbReference>
<feature type="domain" description="TonB-dependent receptor-like beta-barrel" evidence="11">
    <location>
        <begin position="226"/>
        <end position="671"/>
    </location>
</feature>
<keyword evidence="14" id="KW-1185">Reference proteome</keyword>
<evidence type="ECO:0000256" key="3">
    <source>
        <dbReference type="ARBA" id="ARBA00022452"/>
    </source>
</evidence>
<evidence type="ECO:0000256" key="9">
    <source>
        <dbReference type="RuleBase" id="RU003357"/>
    </source>
</evidence>
<reference evidence="13 14" key="1">
    <citation type="submission" date="2017-07" db="EMBL/GenBank/DDBJ databases">
        <title>Analysis of two Campylobacter avium genomes and identification of a novel hippuricase gene.</title>
        <authorList>
            <person name="Miller W.G."/>
            <person name="Chapman M.H."/>
            <person name="Yee E."/>
            <person name="Revez J."/>
            <person name="Bono J.L."/>
            <person name="Rossi M."/>
        </authorList>
    </citation>
    <scope>NUCLEOTIDE SEQUENCE [LARGE SCALE GENOMIC DNA]</scope>
    <source>
        <strain evidence="13 14">LMG 24591</strain>
    </source>
</reference>
<dbReference type="Gene3D" id="2.40.170.20">
    <property type="entry name" value="TonB-dependent receptor, beta-barrel domain"/>
    <property type="match status" value="1"/>
</dbReference>
<dbReference type="PANTHER" id="PTHR30069:SF27">
    <property type="entry name" value="BLL4766 PROTEIN"/>
    <property type="match status" value="1"/>
</dbReference>
<dbReference type="Proteomes" id="UP000201169">
    <property type="component" value="Chromosome"/>
</dbReference>
<dbReference type="InterPro" id="IPR039426">
    <property type="entry name" value="TonB-dep_rcpt-like"/>
</dbReference>
<dbReference type="GO" id="GO:0009279">
    <property type="term" value="C:cell outer membrane"/>
    <property type="evidence" value="ECO:0007669"/>
    <property type="project" value="UniProtKB-SubCell"/>
</dbReference>
<evidence type="ECO:0000313" key="14">
    <source>
        <dbReference type="Proteomes" id="UP000201169"/>
    </source>
</evidence>
<comment type="subcellular location">
    <subcellularLocation>
        <location evidence="1 8">Cell outer membrane</location>
        <topology evidence="1 8">Multi-pass membrane protein</topology>
    </subcellularLocation>
</comment>
<comment type="similarity">
    <text evidence="8 9">Belongs to the TonB-dependent receptor family.</text>
</comment>
<keyword evidence="2 8" id="KW-0813">Transport</keyword>
<dbReference type="AlphaFoldDB" id="A0A222MVU6"/>
<organism evidence="13 14">
    <name type="scientific">Campylobacter avium LMG 24591</name>
    <dbReference type="NCBI Taxonomy" id="522484"/>
    <lineage>
        <taxon>Bacteria</taxon>
        <taxon>Pseudomonadati</taxon>
        <taxon>Campylobacterota</taxon>
        <taxon>Epsilonproteobacteria</taxon>
        <taxon>Campylobacterales</taxon>
        <taxon>Campylobacteraceae</taxon>
        <taxon>Campylobacter</taxon>
    </lineage>
</organism>
<feature type="signal peptide" evidence="10">
    <location>
        <begin position="1"/>
        <end position="19"/>
    </location>
</feature>
<keyword evidence="10" id="KW-0732">Signal</keyword>
<evidence type="ECO:0000259" key="11">
    <source>
        <dbReference type="Pfam" id="PF00593"/>
    </source>
</evidence>
<keyword evidence="13" id="KW-0675">Receptor</keyword>
<accession>A0A222MVU6</accession>
<keyword evidence="7 8" id="KW-0998">Cell outer membrane</keyword>
<dbReference type="Pfam" id="PF07715">
    <property type="entry name" value="Plug"/>
    <property type="match status" value="1"/>
</dbReference>
<keyword evidence="3 8" id="KW-1134">Transmembrane beta strand</keyword>
<dbReference type="Pfam" id="PF00593">
    <property type="entry name" value="TonB_dep_Rec_b-barrel"/>
    <property type="match status" value="1"/>
</dbReference>
<dbReference type="GO" id="GO:0044718">
    <property type="term" value="P:siderophore transmembrane transport"/>
    <property type="evidence" value="ECO:0007669"/>
    <property type="project" value="TreeGrafter"/>
</dbReference>
<dbReference type="KEGG" id="cavi:CAV_0048"/>
<dbReference type="SUPFAM" id="SSF56935">
    <property type="entry name" value="Porins"/>
    <property type="match status" value="1"/>
</dbReference>
<dbReference type="GO" id="GO:0015344">
    <property type="term" value="F:siderophore uptake transmembrane transporter activity"/>
    <property type="evidence" value="ECO:0007669"/>
    <property type="project" value="TreeGrafter"/>
</dbReference>
<keyword evidence="6 8" id="KW-0472">Membrane</keyword>
<dbReference type="RefSeq" id="WP_094324522.1">
    <property type="nucleotide sequence ID" value="NZ_CP022347.1"/>
</dbReference>
<dbReference type="InterPro" id="IPR036942">
    <property type="entry name" value="Beta-barrel_TonB_sf"/>
</dbReference>
<evidence type="ECO:0000256" key="5">
    <source>
        <dbReference type="ARBA" id="ARBA00023077"/>
    </source>
</evidence>
<proteinExistence type="inferred from homology"/>
<dbReference type="InterPro" id="IPR012910">
    <property type="entry name" value="Plug_dom"/>
</dbReference>
<evidence type="ECO:0000256" key="6">
    <source>
        <dbReference type="ARBA" id="ARBA00023136"/>
    </source>
</evidence>
<dbReference type="Gene3D" id="2.170.130.10">
    <property type="entry name" value="TonB-dependent receptor, plug domain"/>
    <property type="match status" value="1"/>
</dbReference>
<dbReference type="OrthoDB" id="78201at2"/>
<feature type="chain" id="PRO_5012736465" evidence="10">
    <location>
        <begin position="20"/>
        <end position="703"/>
    </location>
</feature>
<keyword evidence="5 9" id="KW-0798">TonB box</keyword>
<protein>
    <submittedName>
        <fullName evidence="13">Heme uptake system outer membrane receptor</fullName>
    </submittedName>
</protein>
<gene>
    <name evidence="13" type="primary">chuA</name>
    <name evidence="13" type="ORF">CAV_0048</name>
</gene>
<dbReference type="InterPro" id="IPR000531">
    <property type="entry name" value="Beta-barrel_TonB"/>
</dbReference>
<name>A0A222MVU6_9BACT</name>
<dbReference type="PANTHER" id="PTHR30069">
    <property type="entry name" value="TONB-DEPENDENT OUTER MEMBRANE RECEPTOR"/>
    <property type="match status" value="1"/>
</dbReference>
<evidence type="ECO:0000256" key="7">
    <source>
        <dbReference type="ARBA" id="ARBA00023237"/>
    </source>
</evidence>
<evidence type="ECO:0000256" key="2">
    <source>
        <dbReference type="ARBA" id="ARBA00022448"/>
    </source>
</evidence>
<evidence type="ECO:0000256" key="10">
    <source>
        <dbReference type="SAM" id="SignalP"/>
    </source>
</evidence>
<evidence type="ECO:0000313" key="13">
    <source>
        <dbReference type="EMBL" id="ASQ29730.1"/>
    </source>
</evidence>
<dbReference type="InterPro" id="IPR037066">
    <property type="entry name" value="Plug_dom_sf"/>
</dbReference>
<feature type="domain" description="TonB-dependent receptor plug" evidence="12">
    <location>
        <begin position="46"/>
        <end position="149"/>
    </location>
</feature>
<sequence length="703" mass="79717">MKASRIAFLALLSSATVFANEIQKAELTEVVISASGFEQSADSNLRNVLVINADELNKRAYTSLEQALERISGVSFVNFGLGRNIDLRGQGDKSNVAVKVMVDNRAINVLDNSHGVTPLNSINLDDVERIEIIPGGGSVLYGNGTRGGVINIITKKRKSDNYSLALKGGGYDKKGVFGDVNARVDKYINDNVSLNFSLNGFNKQGYQEGYSQKGFFGDAKALFSLGDDTDMNLNFSYFQSKNTSSGYLTKEQIENNPRQRGSSENITKITRPEFSLDLNHKFSDFFELNLLAYHQQQKIEYLKDRLPYTMQGMTVTAYQDGSGFEDALSGANLKTKFNYMDKSYFILGYDFAYHDAKRLSIVHYSVPVIIPYHTMTTDLDMNKQSHSIFFLENHSFNDYFSISGGARMEYARYTGDRIYRNQMQMNFPLPGSTTDETTLFSIDDKSTTNYAFEITPNFSYSDTGSIYAKFESSFVSPTPAQLVSRDQNLGYYTSKLNPEKYNTFEIGIKDFWWDFHQWQVSLFYTQSKDEISYLGDPHAIGGSFWHYYNISQTRRFGAEINLNQSFLDDSIRTYQSLSYIDAKITDGINDGKLIPYVSRVKTTAGLEYAFNKNFSSFIDLTYFSRAKDSGVVDANTGKMTANAWMKDYFLTDIGFSYDYKSFSLLAGIRNIFDKQYYTYQNSSANQYLAGDGRSYYLSLRYTY</sequence>